<protein>
    <submittedName>
        <fullName evidence="1">50S ribosome-binding protein YggL</fullName>
    </submittedName>
</protein>
<comment type="caution">
    <text evidence="1">The sequence shown here is derived from an EMBL/GenBank/DDBJ whole genome shotgun (WGS) entry which is preliminary data.</text>
</comment>
<sequence>MKKRLRKKLRLREFQEMGFSVKFDLAELGSDEAYFTFWDKLVEVVEANHLLMGGGLNNFFVGTDSRRTATEADRKAIETWLHQQPEVSAVNVSPLVDAWHGSFE</sequence>
<dbReference type="PANTHER" id="PTHR38778:SF1">
    <property type="entry name" value="CYTOPLASMIC PROTEIN"/>
    <property type="match status" value="1"/>
</dbReference>
<keyword evidence="2" id="KW-1185">Reference proteome</keyword>
<evidence type="ECO:0000313" key="2">
    <source>
        <dbReference type="Proteomes" id="UP001479606"/>
    </source>
</evidence>
<dbReference type="Proteomes" id="UP001479606">
    <property type="component" value="Unassembled WGS sequence"/>
</dbReference>
<gene>
    <name evidence="1" type="ORF">AAFH49_07875</name>
</gene>
<dbReference type="InterPro" id="IPR007416">
    <property type="entry name" value="YggL_50S_bp"/>
</dbReference>
<reference evidence="1 2" key="1">
    <citation type="journal article" date="2018" name="Arch. Microbiol.">
        <title>Hymenobacter segetis sp. nov., isolated from soil.</title>
        <authorList>
            <person name="Ten L.N."/>
            <person name="Lim S.J."/>
            <person name="Kim B.O."/>
            <person name="Kang I.K."/>
            <person name="Jung H.Y."/>
        </authorList>
    </citation>
    <scope>NUCLEOTIDE SEQUENCE [LARGE SCALE GENOMIC DNA]</scope>
    <source>
        <strain evidence="1 2">S7-3-11</strain>
    </source>
</reference>
<dbReference type="PANTHER" id="PTHR38778">
    <property type="entry name" value="CYTOPLASMIC PROTEIN-RELATED"/>
    <property type="match status" value="1"/>
</dbReference>
<proteinExistence type="predicted"/>
<name>A0ABU9LTU6_9BACT</name>
<dbReference type="RefSeq" id="WP_342297125.1">
    <property type="nucleotide sequence ID" value="NZ_JBCEVZ010000013.1"/>
</dbReference>
<dbReference type="EMBL" id="JBCEVZ010000013">
    <property type="protein sequence ID" value="MEL5994122.1"/>
    <property type="molecule type" value="Genomic_DNA"/>
</dbReference>
<dbReference type="Pfam" id="PF04320">
    <property type="entry name" value="YggL_50S_bp"/>
    <property type="match status" value="1"/>
</dbReference>
<organism evidence="1 2">
    <name type="scientific">Hymenobacter segetis</name>
    <dbReference type="NCBI Taxonomy" id="2025509"/>
    <lineage>
        <taxon>Bacteria</taxon>
        <taxon>Pseudomonadati</taxon>
        <taxon>Bacteroidota</taxon>
        <taxon>Cytophagia</taxon>
        <taxon>Cytophagales</taxon>
        <taxon>Hymenobacteraceae</taxon>
        <taxon>Hymenobacter</taxon>
    </lineage>
</organism>
<accession>A0ABU9LTU6</accession>
<evidence type="ECO:0000313" key="1">
    <source>
        <dbReference type="EMBL" id="MEL5994122.1"/>
    </source>
</evidence>